<organism evidence="2 3">
    <name type="scientific">Streptoalloteichus tenebrarius (strain ATCC 17920 / DSM 40477 / JCM 4838 / CBS 697.72 / NBRC 16177 / NCIMB 11028 / NRRL B-12390 / A12253. 1 / ISP 5477)</name>
    <name type="common">Streptomyces tenebrarius</name>
    <dbReference type="NCBI Taxonomy" id="1933"/>
    <lineage>
        <taxon>Bacteria</taxon>
        <taxon>Bacillati</taxon>
        <taxon>Actinomycetota</taxon>
        <taxon>Actinomycetes</taxon>
        <taxon>Pseudonocardiales</taxon>
        <taxon>Pseudonocardiaceae</taxon>
        <taxon>Streptoalloteichus</taxon>
    </lineage>
</organism>
<feature type="transmembrane region" description="Helical" evidence="1">
    <location>
        <begin position="90"/>
        <end position="113"/>
    </location>
</feature>
<sequence>MASLLAQATMLTHFAFLAYVVFGGFLAWRWPRAFAPHLVAVTWGALIVTVPWLDCPLTMLEDHFRRAAGQPGVGAFIDTYVSGVLYPTRYVLVAQVLAASVVAVSWLGGYLRWRGARGTGARTHRMGR</sequence>
<name>A0ABT1I3H2_STRSD</name>
<evidence type="ECO:0000313" key="3">
    <source>
        <dbReference type="Proteomes" id="UP001205311"/>
    </source>
</evidence>
<keyword evidence="1" id="KW-0472">Membrane</keyword>
<evidence type="ECO:0000256" key="1">
    <source>
        <dbReference type="SAM" id="Phobius"/>
    </source>
</evidence>
<feature type="transmembrane region" description="Helical" evidence="1">
    <location>
        <begin position="34"/>
        <end position="53"/>
    </location>
</feature>
<proteinExistence type="predicted"/>
<dbReference type="EMBL" id="JAMTCP010000064">
    <property type="protein sequence ID" value="MCP2262309.1"/>
    <property type="molecule type" value="Genomic_DNA"/>
</dbReference>
<comment type="caution">
    <text evidence="2">The sequence shown here is derived from an EMBL/GenBank/DDBJ whole genome shotgun (WGS) entry which is preliminary data.</text>
</comment>
<dbReference type="InterPro" id="IPR021218">
    <property type="entry name" value="DUF2784"/>
</dbReference>
<reference evidence="2 3" key="1">
    <citation type="submission" date="2022-06" db="EMBL/GenBank/DDBJ databases">
        <title>Genomic Encyclopedia of Archaeal and Bacterial Type Strains, Phase II (KMG-II): from individual species to whole genera.</title>
        <authorList>
            <person name="Goeker M."/>
        </authorList>
    </citation>
    <scope>NUCLEOTIDE SEQUENCE [LARGE SCALE GENOMIC DNA]</scope>
    <source>
        <strain evidence="2 3">DSM 40477</strain>
    </source>
</reference>
<protein>
    <recommendedName>
        <fullName evidence="4">DUF2784 domain-containing protein</fullName>
    </recommendedName>
</protein>
<dbReference type="RefSeq" id="WP_253674423.1">
    <property type="nucleotide sequence ID" value="NZ_JAMTCP010000064.1"/>
</dbReference>
<dbReference type="Proteomes" id="UP001205311">
    <property type="component" value="Unassembled WGS sequence"/>
</dbReference>
<evidence type="ECO:0000313" key="2">
    <source>
        <dbReference type="EMBL" id="MCP2262309.1"/>
    </source>
</evidence>
<dbReference type="Pfam" id="PF10861">
    <property type="entry name" value="DUF2784"/>
    <property type="match status" value="1"/>
</dbReference>
<gene>
    <name evidence="2" type="ORF">LX15_006045</name>
</gene>
<keyword evidence="3" id="KW-1185">Reference proteome</keyword>
<accession>A0ABT1I3H2</accession>
<keyword evidence="1" id="KW-0812">Transmembrane</keyword>
<feature type="transmembrane region" description="Helical" evidence="1">
    <location>
        <begin position="6"/>
        <end position="27"/>
    </location>
</feature>
<keyword evidence="1" id="KW-1133">Transmembrane helix</keyword>
<evidence type="ECO:0008006" key="4">
    <source>
        <dbReference type="Google" id="ProtNLM"/>
    </source>
</evidence>